<accession>A0ABT1PSL6</accession>
<evidence type="ECO:0000313" key="3">
    <source>
        <dbReference type="EMBL" id="MCQ4080668.1"/>
    </source>
</evidence>
<dbReference type="Proteomes" id="UP001057702">
    <property type="component" value="Unassembled WGS sequence"/>
</dbReference>
<keyword evidence="4" id="KW-1185">Reference proteome</keyword>
<dbReference type="PANTHER" id="PTHR22754:SF32">
    <property type="entry name" value="DISCO-INTERACTING PROTEIN 2"/>
    <property type="match status" value="1"/>
</dbReference>
<evidence type="ECO:0000313" key="4">
    <source>
        <dbReference type="Proteomes" id="UP001057702"/>
    </source>
</evidence>
<sequence>MSAALMPGRMLRRRAAEVPGAVPYGALPGVPLAQTASCCYAELDRRARAVAARLGGALPPGSRVLLAYRQGPDLAGALYGCLYAGMVAVPYLLAGAQAGGVAVAVERVAPAAVLTSADGWSPLPVNRDRVPVLEADGEMVGGRSVWKLAEWWRPVGVLRDADAYRRFVPGAPGDRMGGRLEPAFTHGDLLGVLRELADASRLGAGEEELGWIASVQGVDDAVWRLLLPVHEGRGVRVSARPPEPWA</sequence>
<feature type="domain" description="AMP-dependent synthetase/ligase" evidence="2">
    <location>
        <begin position="36"/>
        <end position="121"/>
    </location>
</feature>
<dbReference type="RefSeq" id="WP_255919568.1">
    <property type="nucleotide sequence ID" value="NZ_JANFNG010000004.1"/>
</dbReference>
<dbReference type="EMBL" id="JANFNG010000004">
    <property type="protein sequence ID" value="MCQ4080668.1"/>
    <property type="molecule type" value="Genomic_DNA"/>
</dbReference>
<protein>
    <submittedName>
        <fullName evidence="3">AMP-binding protein</fullName>
    </submittedName>
</protein>
<evidence type="ECO:0000259" key="2">
    <source>
        <dbReference type="Pfam" id="PF00501"/>
    </source>
</evidence>
<gene>
    <name evidence="3" type="ORF">NGB36_08650</name>
</gene>
<dbReference type="PANTHER" id="PTHR22754">
    <property type="entry name" value="DISCO-INTERACTING PROTEIN 2 DIP2 -RELATED"/>
    <property type="match status" value="1"/>
</dbReference>
<evidence type="ECO:0000256" key="1">
    <source>
        <dbReference type="ARBA" id="ARBA00006432"/>
    </source>
</evidence>
<comment type="similarity">
    <text evidence="1">Belongs to the ATP-dependent AMP-binding enzyme family.</text>
</comment>
<dbReference type="Pfam" id="PF00501">
    <property type="entry name" value="AMP-binding"/>
    <property type="match status" value="1"/>
</dbReference>
<dbReference type="InterPro" id="IPR042099">
    <property type="entry name" value="ANL_N_sf"/>
</dbReference>
<dbReference type="InterPro" id="IPR000873">
    <property type="entry name" value="AMP-dep_synth/lig_dom"/>
</dbReference>
<comment type="caution">
    <text evidence="3">The sequence shown here is derived from an EMBL/GenBank/DDBJ whole genome shotgun (WGS) entry which is preliminary data.</text>
</comment>
<organism evidence="3 4">
    <name type="scientific">Streptomyces humicola</name>
    <dbReference type="NCBI Taxonomy" id="2953240"/>
    <lineage>
        <taxon>Bacteria</taxon>
        <taxon>Bacillati</taxon>
        <taxon>Actinomycetota</taxon>
        <taxon>Actinomycetes</taxon>
        <taxon>Kitasatosporales</taxon>
        <taxon>Streptomycetaceae</taxon>
        <taxon>Streptomyces</taxon>
    </lineage>
</organism>
<name>A0ABT1PSL6_9ACTN</name>
<reference evidence="3" key="1">
    <citation type="submission" date="2022-06" db="EMBL/GenBank/DDBJ databases">
        <title>Draft genome sequence of Streptomyces sp. RB6PN25 isolated from peat swamp forest in Thailand.</title>
        <authorList>
            <person name="Duangmal K."/>
            <person name="Klaysubun C."/>
        </authorList>
    </citation>
    <scope>NUCLEOTIDE SEQUENCE</scope>
    <source>
        <strain evidence="3">RB6PN25</strain>
    </source>
</reference>
<dbReference type="SUPFAM" id="SSF56801">
    <property type="entry name" value="Acetyl-CoA synthetase-like"/>
    <property type="match status" value="1"/>
</dbReference>
<dbReference type="Gene3D" id="3.40.50.12780">
    <property type="entry name" value="N-terminal domain of ligase-like"/>
    <property type="match status" value="1"/>
</dbReference>
<proteinExistence type="inferred from homology"/>